<evidence type="ECO:0000313" key="1">
    <source>
        <dbReference type="EMBL" id="KAI2381430.1"/>
    </source>
</evidence>
<organism evidence="1">
    <name type="scientific">Ophidiomyces ophidiicola</name>
    <dbReference type="NCBI Taxonomy" id="1387563"/>
    <lineage>
        <taxon>Eukaryota</taxon>
        <taxon>Fungi</taxon>
        <taxon>Dikarya</taxon>
        <taxon>Ascomycota</taxon>
        <taxon>Pezizomycotina</taxon>
        <taxon>Eurotiomycetes</taxon>
        <taxon>Eurotiomycetidae</taxon>
        <taxon>Onygenales</taxon>
        <taxon>Onygenaceae</taxon>
        <taxon>Ophidiomyces</taxon>
    </lineage>
</organism>
<protein>
    <submittedName>
        <fullName evidence="1">Uncharacterized protein</fullName>
    </submittedName>
</protein>
<reference evidence="1" key="1">
    <citation type="journal article" date="2022" name="bioRxiv">
        <title>Population genetic analysis of Ophidiomyces ophidiicola, the causative agent of snake fungal disease, indicates recent introductions to the USA.</title>
        <authorList>
            <person name="Ladner J.T."/>
            <person name="Palmer J.M."/>
            <person name="Ettinger C.L."/>
            <person name="Stajich J.E."/>
            <person name="Farrell T.M."/>
            <person name="Glorioso B.M."/>
            <person name="Lawson B."/>
            <person name="Price S.J."/>
            <person name="Stengle A.G."/>
            <person name="Grear D.A."/>
            <person name="Lorch J.M."/>
        </authorList>
    </citation>
    <scope>NUCLEOTIDE SEQUENCE</scope>
    <source>
        <strain evidence="1">NWHC 24266-5</strain>
    </source>
</reference>
<name>A0ACB8UMZ4_9EURO</name>
<gene>
    <name evidence="1" type="ORF">LOY88_006745</name>
</gene>
<accession>A0ACB8UMZ4</accession>
<dbReference type="EMBL" id="JALBCA010000202">
    <property type="protein sequence ID" value="KAI2381430.1"/>
    <property type="molecule type" value="Genomic_DNA"/>
</dbReference>
<proteinExistence type="predicted"/>
<feature type="non-terminal residue" evidence="1">
    <location>
        <position position="1"/>
    </location>
</feature>
<sequence length="108" mass="12267">TVEQAYEKYTDVKHIKKSVSEDMCSLASLILKQLHVSVENNSEFLSDMKSSDVFQNLFSHIATVNVYIMKVLETDGVSVSEKNENDSDEVDLCREDAIEIDYLINCLL</sequence>
<comment type="caution">
    <text evidence="1">The sequence shown here is derived from an EMBL/GenBank/DDBJ whole genome shotgun (WGS) entry which is preliminary data.</text>
</comment>